<feature type="domain" description="Aldehyde oxidase/xanthine dehydrogenase second molybdopterin binding" evidence="2">
    <location>
        <begin position="2"/>
        <end position="231"/>
    </location>
</feature>
<dbReference type="InterPro" id="IPR016208">
    <property type="entry name" value="Ald_Oxase/xanthine_DH-like"/>
</dbReference>
<protein>
    <submittedName>
        <fullName evidence="3">Periplasmic aromatic aldehyde oxidoreductase, molybdenum binding protein subunit YagR</fullName>
    </submittedName>
</protein>
<evidence type="ECO:0000313" key="3">
    <source>
        <dbReference type="EMBL" id="EYD74313.1"/>
    </source>
</evidence>
<evidence type="ECO:0000313" key="4">
    <source>
        <dbReference type="Proteomes" id="UP000019666"/>
    </source>
</evidence>
<organism evidence="3 4">
    <name type="scientific">Rubellimicrobium mesophilum DSM 19309</name>
    <dbReference type="NCBI Taxonomy" id="442562"/>
    <lineage>
        <taxon>Bacteria</taxon>
        <taxon>Pseudomonadati</taxon>
        <taxon>Pseudomonadota</taxon>
        <taxon>Alphaproteobacteria</taxon>
        <taxon>Rhodobacterales</taxon>
        <taxon>Roseobacteraceae</taxon>
        <taxon>Rubellimicrobium</taxon>
    </lineage>
</organism>
<dbReference type="PANTHER" id="PTHR11908">
    <property type="entry name" value="XANTHINE DEHYDROGENASE"/>
    <property type="match status" value="1"/>
</dbReference>
<dbReference type="InterPro" id="IPR037165">
    <property type="entry name" value="AldOxase/xan_DH_Mopterin-bd_sf"/>
</dbReference>
<reference evidence="3 4" key="1">
    <citation type="submission" date="2013-02" db="EMBL/GenBank/DDBJ databases">
        <authorList>
            <person name="Fiebig A."/>
            <person name="Goeker M."/>
            <person name="Klenk H.-P.P."/>
        </authorList>
    </citation>
    <scope>NUCLEOTIDE SEQUENCE [LARGE SCALE GENOMIC DNA]</scope>
    <source>
        <strain evidence="3 4">DSM 19309</strain>
    </source>
</reference>
<sequence length="231" mass="24677">MTGAYTVVAITAADRLGLSIHRVEVRMDDSTPPPASLAAGSRHTATITHAVTWACNAVIRRLADAAVASNGPLAGQKAEALRLTNGRLGALFGPNEPLEDAVRRVTGGAVEIHAEHVPEGLPPESVDKLYSGKLAMLRGHQRQDIHAYAYGAQFVEVRVHRLTCEIRVLRMAGAFAAGTIVNPLTALSQYMGGMIWGLGAALEERTEIDLAHARYVNDNLSEYPVPVNADV</sequence>
<gene>
    <name evidence="3" type="ORF">Rumeso_04177</name>
</gene>
<keyword evidence="1" id="KW-0500">Molybdenum</keyword>
<dbReference type="HOGENOM" id="CLU_1199061_0_0_5"/>
<evidence type="ECO:0000256" key="1">
    <source>
        <dbReference type="ARBA" id="ARBA00022505"/>
    </source>
</evidence>
<dbReference type="Gene3D" id="3.30.365.10">
    <property type="entry name" value="Aldehyde oxidase/xanthine dehydrogenase, molybdopterin binding domain"/>
    <property type="match status" value="2"/>
</dbReference>
<comment type="caution">
    <text evidence="3">The sequence shown here is derived from an EMBL/GenBank/DDBJ whole genome shotgun (WGS) entry which is preliminary data.</text>
</comment>
<proteinExistence type="predicted"/>
<dbReference type="AlphaFoldDB" id="A0A017HJH0"/>
<accession>A0A017HJH0</accession>
<dbReference type="STRING" id="442562.Rumeso_04177"/>
<dbReference type="GO" id="GO:0016491">
    <property type="term" value="F:oxidoreductase activity"/>
    <property type="evidence" value="ECO:0007669"/>
    <property type="project" value="InterPro"/>
</dbReference>
<dbReference type="GO" id="GO:0005506">
    <property type="term" value="F:iron ion binding"/>
    <property type="evidence" value="ECO:0007669"/>
    <property type="project" value="InterPro"/>
</dbReference>
<dbReference type="InterPro" id="IPR046867">
    <property type="entry name" value="AldOxase/xan_DH_MoCoBD2"/>
</dbReference>
<dbReference type="EMBL" id="AOSK01000118">
    <property type="protein sequence ID" value="EYD74313.1"/>
    <property type="molecule type" value="Genomic_DNA"/>
</dbReference>
<dbReference type="Pfam" id="PF20256">
    <property type="entry name" value="MoCoBD_2"/>
    <property type="match status" value="1"/>
</dbReference>
<name>A0A017HJH0_9RHOB</name>
<evidence type="ECO:0000259" key="2">
    <source>
        <dbReference type="Pfam" id="PF20256"/>
    </source>
</evidence>
<dbReference type="SUPFAM" id="SSF56003">
    <property type="entry name" value="Molybdenum cofactor-binding domain"/>
    <property type="match status" value="1"/>
</dbReference>
<dbReference type="PANTHER" id="PTHR11908:SF132">
    <property type="entry name" value="ALDEHYDE OXIDASE 1-RELATED"/>
    <property type="match status" value="1"/>
</dbReference>
<dbReference type="Proteomes" id="UP000019666">
    <property type="component" value="Unassembled WGS sequence"/>
</dbReference>
<keyword evidence="4" id="KW-1185">Reference proteome</keyword>